<organism evidence="1 2">
    <name type="scientific">Streptomyces spinoverrucosus</name>
    <dbReference type="NCBI Taxonomy" id="284043"/>
    <lineage>
        <taxon>Bacteria</taxon>
        <taxon>Bacillati</taxon>
        <taxon>Actinomycetota</taxon>
        <taxon>Actinomycetes</taxon>
        <taxon>Kitasatosporales</taxon>
        <taxon>Streptomycetaceae</taxon>
        <taxon>Streptomyces</taxon>
    </lineage>
</organism>
<keyword evidence="2" id="KW-1185">Reference proteome</keyword>
<comment type="caution">
    <text evidence="1">The sequence shown here is derived from an EMBL/GenBank/DDBJ whole genome shotgun (WGS) entry which is preliminary data.</text>
</comment>
<dbReference type="Proteomes" id="UP000317881">
    <property type="component" value="Unassembled WGS sequence"/>
</dbReference>
<dbReference type="InterPro" id="IPR011990">
    <property type="entry name" value="TPR-like_helical_dom_sf"/>
</dbReference>
<dbReference type="EMBL" id="BJND01000097">
    <property type="protein sequence ID" value="GEC10191.1"/>
    <property type="molecule type" value="Genomic_DNA"/>
</dbReference>
<evidence type="ECO:0008006" key="3">
    <source>
        <dbReference type="Google" id="ProtNLM"/>
    </source>
</evidence>
<accession>A0A4Y3VWP4</accession>
<dbReference type="AlphaFoldDB" id="A0A4Y3VWP4"/>
<dbReference type="Pfam" id="PF13374">
    <property type="entry name" value="TPR_10"/>
    <property type="match status" value="1"/>
</dbReference>
<sequence>MGASWNLAVVEVEAGNLEEARKLLQQATEADGPPEQKADVLMYWADVERNAGNHERARHLYKQVLDVKYPPAKPSK</sequence>
<dbReference type="InterPro" id="IPR019734">
    <property type="entry name" value="TPR_rpt"/>
</dbReference>
<evidence type="ECO:0000313" key="1">
    <source>
        <dbReference type="EMBL" id="GEC10191.1"/>
    </source>
</evidence>
<reference evidence="1 2" key="1">
    <citation type="submission" date="2019-06" db="EMBL/GenBank/DDBJ databases">
        <title>Whole genome shotgun sequence of Streptomyces spinoverrucosus NBRC 14228.</title>
        <authorList>
            <person name="Hosoyama A."/>
            <person name="Uohara A."/>
            <person name="Ohji S."/>
            <person name="Ichikawa N."/>
        </authorList>
    </citation>
    <scope>NUCLEOTIDE SEQUENCE [LARGE SCALE GENOMIC DNA]</scope>
    <source>
        <strain evidence="1 2">NBRC 14228</strain>
    </source>
</reference>
<proteinExistence type="predicted"/>
<dbReference type="OrthoDB" id="3343588at2"/>
<protein>
    <recommendedName>
        <fullName evidence="3">Tetratricopeptide repeat protein</fullName>
    </recommendedName>
</protein>
<dbReference type="Gene3D" id="1.25.40.10">
    <property type="entry name" value="Tetratricopeptide repeat domain"/>
    <property type="match status" value="1"/>
</dbReference>
<gene>
    <name evidence="1" type="ORF">SSP24_78460</name>
</gene>
<evidence type="ECO:0000313" key="2">
    <source>
        <dbReference type="Proteomes" id="UP000317881"/>
    </source>
</evidence>
<dbReference type="SUPFAM" id="SSF48452">
    <property type="entry name" value="TPR-like"/>
    <property type="match status" value="1"/>
</dbReference>
<name>A0A4Y3VWP4_9ACTN</name>
<dbReference type="RefSeq" id="WP_141315549.1">
    <property type="nucleotide sequence ID" value="NZ_BJND01000097.1"/>
</dbReference>
<dbReference type="Pfam" id="PF13174">
    <property type="entry name" value="TPR_6"/>
    <property type="match status" value="1"/>
</dbReference>